<evidence type="ECO:0000313" key="6">
    <source>
        <dbReference type="Proteomes" id="UP001206067"/>
    </source>
</evidence>
<evidence type="ECO:0000256" key="2">
    <source>
        <dbReference type="SAM" id="MobiDB-lite"/>
    </source>
</evidence>
<dbReference type="PANTHER" id="PTHR44051:SF22">
    <property type="entry name" value="DISULFIDE-BOND OXIDOREDUCTASE YGHU"/>
    <property type="match status" value="1"/>
</dbReference>
<dbReference type="Pfam" id="PF00043">
    <property type="entry name" value="GST_C"/>
    <property type="match status" value="1"/>
</dbReference>
<dbReference type="InterPro" id="IPR036282">
    <property type="entry name" value="Glutathione-S-Trfase_C_sf"/>
</dbReference>
<reference evidence="5 6" key="1">
    <citation type="submission" date="2022-08" db="EMBL/GenBank/DDBJ databases">
        <title>Polyphasic taxonomy analysis of Qipengyuania sp.RS5-5.</title>
        <authorList>
            <person name="Xamxidin M."/>
            <person name="Wu M."/>
        </authorList>
    </citation>
    <scope>NUCLEOTIDE SEQUENCE [LARGE SCALE GENOMIC DNA]</scope>
    <source>
        <strain evidence="5 6">RS5-5</strain>
    </source>
</reference>
<evidence type="ECO:0000313" key="5">
    <source>
        <dbReference type="EMBL" id="MCR2833372.1"/>
    </source>
</evidence>
<sequence>MADPTYTPPEIWTNDTENGGRFASINRPTAGAREEKELPVGEHAFQLYSLATPNGVKATIMFEELLEAGHSDAEYDAWTVNISDGSQFTSGFVGINPNSKIPALLDRSGPQPVRIFESGAIILHLAEKFGAFLPTDHTRAEVLSWLLWQVGSAPFIGGGFGHFYAYAPEKFEYPINRYAMETKRLFDVADKRLAESEFLGGGEYTVADIATFPWLAPFVFGTIYNEAKTFLSIHEYTHVERWVKAIAARPAVRRGRIVNKAWGEEDTQLLERHSAADFAGKKV</sequence>
<dbReference type="InterPro" id="IPR004045">
    <property type="entry name" value="Glutathione_S-Trfase_N"/>
</dbReference>
<gene>
    <name evidence="5" type="primary">yghU</name>
    <name evidence="5" type="ORF">NSO95_05405</name>
</gene>
<feature type="region of interest" description="Disordered" evidence="2">
    <location>
        <begin position="1"/>
        <end position="21"/>
    </location>
</feature>
<dbReference type="SUPFAM" id="SSF47616">
    <property type="entry name" value="GST C-terminal domain-like"/>
    <property type="match status" value="1"/>
</dbReference>
<dbReference type="Proteomes" id="UP001206067">
    <property type="component" value="Unassembled WGS sequence"/>
</dbReference>
<feature type="domain" description="GST C-terminal" evidence="4">
    <location>
        <begin position="135"/>
        <end position="269"/>
    </location>
</feature>
<dbReference type="PROSITE" id="PS50404">
    <property type="entry name" value="GST_NTER"/>
    <property type="match status" value="1"/>
</dbReference>
<dbReference type="SFLD" id="SFLDG01151">
    <property type="entry name" value="Main.2:_Nu-like"/>
    <property type="match status" value="1"/>
</dbReference>
<dbReference type="Gene3D" id="1.20.1050.10">
    <property type="match status" value="1"/>
</dbReference>
<comment type="caution">
    <text evidence="5">The sequence shown here is derived from an EMBL/GenBank/DDBJ whole genome shotgun (WGS) entry which is preliminary data.</text>
</comment>
<organism evidence="5 6">
    <name type="scientific">Parerythrobacter lacustris</name>
    <dbReference type="NCBI Taxonomy" id="2969984"/>
    <lineage>
        <taxon>Bacteria</taxon>
        <taxon>Pseudomonadati</taxon>
        <taxon>Pseudomonadota</taxon>
        <taxon>Alphaproteobacteria</taxon>
        <taxon>Sphingomonadales</taxon>
        <taxon>Erythrobacteraceae</taxon>
        <taxon>Parerythrobacter</taxon>
    </lineage>
</organism>
<dbReference type="PANTHER" id="PTHR44051">
    <property type="entry name" value="GLUTATHIONE S-TRANSFERASE-RELATED"/>
    <property type="match status" value="1"/>
</dbReference>
<comment type="similarity">
    <text evidence="1">Belongs to the GST superfamily.</text>
</comment>
<evidence type="ECO:0000259" key="4">
    <source>
        <dbReference type="PROSITE" id="PS50405"/>
    </source>
</evidence>
<dbReference type="SUPFAM" id="SSF52833">
    <property type="entry name" value="Thioredoxin-like"/>
    <property type="match status" value="1"/>
</dbReference>
<proteinExistence type="inferred from homology"/>
<dbReference type="InterPro" id="IPR040079">
    <property type="entry name" value="Glutathione_S-Trfase"/>
</dbReference>
<dbReference type="InterPro" id="IPR004046">
    <property type="entry name" value="GST_C"/>
</dbReference>
<dbReference type="NCBIfam" id="NF008731">
    <property type="entry name" value="PRK11752.1"/>
    <property type="match status" value="1"/>
</dbReference>
<keyword evidence="6" id="KW-1185">Reference proteome</keyword>
<accession>A0ABT1XSF8</accession>
<dbReference type="PROSITE" id="PS50405">
    <property type="entry name" value="GST_CTER"/>
    <property type="match status" value="1"/>
</dbReference>
<dbReference type="InterPro" id="IPR036249">
    <property type="entry name" value="Thioredoxin-like_sf"/>
</dbReference>
<dbReference type="Pfam" id="PF02798">
    <property type="entry name" value="GST_N"/>
    <property type="match status" value="1"/>
</dbReference>
<evidence type="ECO:0000259" key="3">
    <source>
        <dbReference type="PROSITE" id="PS50404"/>
    </source>
</evidence>
<dbReference type="CDD" id="cd03048">
    <property type="entry name" value="GST_N_Ure2p_like"/>
    <property type="match status" value="1"/>
</dbReference>
<dbReference type="InterPro" id="IPR010987">
    <property type="entry name" value="Glutathione-S-Trfase_C-like"/>
</dbReference>
<dbReference type="SFLD" id="SFLDS00019">
    <property type="entry name" value="Glutathione_Transferase_(cytos"/>
    <property type="match status" value="1"/>
</dbReference>
<dbReference type="EMBL" id="JANKHH010000003">
    <property type="protein sequence ID" value="MCR2833372.1"/>
    <property type="molecule type" value="Genomic_DNA"/>
</dbReference>
<dbReference type="Gene3D" id="3.40.30.10">
    <property type="entry name" value="Glutaredoxin"/>
    <property type="match status" value="1"/>
</dbReference>
<dbReference type="SFLD" id="SFLDG00358">
    <property type="entry name" value="Main_(cytGST)"/>
    <property type="match status" value="1"/>
</dbReference>
<name>A0ABT1XSF8_9SPHN</name>
<evidence type="ECO:0000256" key="1">
    <source>
        <dbReference type="RuleBase" id="RU003494"/>
    </source>
</evidence>
<feature type="domain" description="GST N-terminal" evidence="3">
    <location>
        <begin position="46"/>
        <end position="133"/>
    </location>
</feature>
<dbReference type="RefSeq" id="WP_257595142.1">
    <property type="nucleotide sequence ID" value="NZ_JANKHH010000003.1"/>
</dbReference>
<protein>
    <submittedName>
        <fullName evidence="5">Glutathione-dependent disulfide-bond oxidoreductase</fullName>
    </submittedName>
</protein>